<sequence>MANVWALKAPDQSSKGKFVTDSVKSGVSRFGWSYIDNADLRNLSQKDWNAMTDSEAHIYSNSAFLMDIEPGDWIVHVNLPNWGECMAARVSAKYYFDPEKNELGKEYSQGGDFRHCIPIDTSSLVIFNRNNKNVLPQISRRLKLQGRYWRIYAVKDFIKSIDNLREGKADKEEISDVGIYYLKDDLEKSFASITKAIHKNHPGKKLEELIAQIFENMDGVINVKRNGSGWKSDHGADLIVDYSTGLPLTGLQKTEKLVVQIKSYTGSHVDVSAVHQIKQAIKRFGADAALIVSTAEPTDSIRIEIENAIEEIKSANEESEKIIPIELIAGNDVAKLLLRYGQNLLFESQ</sequence>
<dbReference type="Proteomes" id="UP000007383">
    <property type="component" value="Chromosome"/>
</dbReference>
<dbReference type="GO" id="GO:0009307">
    <property type="term" value="P:DNA restriction-modification system"/>
    <property type="evidence" value="ECO:0007669"/>
    <property type="project" value="InterPro"/>
</dbReference>
<evidence type="ECO:0000313" key="3">
    <source>
        <dbReference type="Proteomes" id="UP000007383"/>
    </source>
</evidence>
<dbReference type="Pfam" id="PF04471">
    <property type="entry name" value="Mrr_cat"/>
    <property type="match status" value="1"/>
</dbReference>
<keyword evidence="2" id="KW-0378">Hydrolase</keyword>
<proteinExistence type="predicted"/>
<dbReference type="EMBL" id="CP003282">
    <property type="protein sequence ID" value="AFG36955.1"/>
    <property type="molecule type" value="Genomic_DNA"/>
</dbReference>
<dbReference type="eggNOG" id="ENOG5030131">
    <property type="taxonomic scope" value="Bacteria"/>
</dbReference>
<protein>
    <submittedName>
        <fullName evidence="2">Restriction endonuclease</fullName>
    </submittedName>
</protein>
<dbReference type="AlphaFoldDB" id="H9UHG2"/>
<dbReference type="HOGENOM" id="CLU_885512_0_0_12"/>
<reference evidence="3" key="1">
    <citation type="journal article" date="2013" name="Stand. Genomic Sci.">
        <title>Complete genome sequence of the halophilic bacterium Spirochaeta africana type strain (Z-7692(T)) from the alkaline Lake Magadi in the East African Rift.</title>
        <authorList>
            <person name="Liolos K."/>
            <person name="Abt B."/>
            <person name="Scheuner C."/>
            <person name="Teshima H."/>
            <person name="Held B."/>
            <person name="Lapidus A."/>
            <person name="Nolan M."/>
            <person name="Lucas S."/>
            <person name="Deshpande S."/>
            <person name="Cheng J.F."/>
            <person name="Tapia R."/>
            <person name="Goodwin L.A."/>
            <person name="Pitluck S."/>
            <person name="Pagani I."/>
            <person name="Ivanova N."/>
            <person name="Mavromatis K."/>
            <person name="Mikhailova N."/>
            <person name="Huntemann M."/>
            <person name="Pati A."/>
            <person name="Chen A."/>
            <person name="Palaniappan K."/>
            <person name="Land M."/>
            <person name="Rohde M."/>
            <person name="Tindall B.J."/>
            <person name="Detter J.C."/>
            <person name="Goker M."/>
            <person name="Bristow J."/>
            <person name="Eisen J.A."/>
            <person name="Markowitz V."/>
            <person name="Hugenholtz P."/>
            <person name="Woyke T."/>
            <person name="Klenk H.P."/>
            <person name="Kyrpides N.C."/>
        </authorList>
    </citation>
    <scope>NUCLEOTIDE SEQUENCE</scope>
    <source>
        <strain evidence="3">ATCC 700263 / DSM 8902 / Z-7692</strain>
    </source>
</reference>
<keyword evidence="2" id="KW-0540">Nuclease</keyword>
<dbReference type="OrthoDB" id="7057984at2"/>
<dbReference type="STRING" id="889378.Spiaf_0864"/>
<feature type="domain" description="Restriction endonuclease type IV Mrr" evidence="1">
    <location>
        <begin position="202"/>
        <end position="337"/>
    </location>
</feature>
<evidence type="ECO:0000259" key="1">
    <source>
        <dbReference type="Pfam" id="PF04471"/>
    </source>
</evidence>
<gene>
    <name evidence="2" type="ordered locus">Spiaf_0864</name>
</gene>
<dbReference type="InterPro" id="IPR007560">
    <property type="entry name" value="Restrct_endonuc_IV_Mrr"/>
</dbReference>
<dbReference type="GO" id="GO:0004519">
    <property type="term" value="F:endonuclease activity"/>
    <property type="evidence" value="ECO:0007669"/>
    <property type="project" value="UniProtKB-KW"/>
</dbReference>
<dbReference type="RefSeq" id="WP_014454952.1">
    <property type="nucleotide sequence ID" value="NC_017098.1"/>
</dbReference>
<dbReference type="KEGG" id="sfc:Spiaf_0864"/>
<dbReference type="GO" id="GO:0003677">
    <property type="term" value="F:DNA binding"/>
    <property type="evidence" value="ECO:0007669"/>
    <property type="project" value="InterPro"/>
</dbReference>
<keyword evidence="3" id="KW-1185">Reference proteome</keyword>
<accession>H9UHG2</accession>
<evidence type="ECO:0000313" key="2">
    <source>
        <dbReference type="EMBL" id="AFG36955.1"/>
    </source>
</evidence>
<dbReference type="SUPFAM" id="SSF52980">
    <property type="entry name" value="Restriction endonuclease-like"/>
    <property type="match status" value="1"/>
</dbReference>
<keyword evidence="2" id="KW-0255">Endonuclease</keyword>
<organism evidence="2 3">
    <name type="scientific">Spirochaeta africana (strain ATCC 700263 / DSM 8902 / Z-7692)</name>
    <dbReference type="NCBI Taxonomy" id="889378"/>
    <lineage>
        <taxon>Bacteria</taxon>
        <taxon>Pseudomonadati</taxon>
        <taxon>Spirochaetota</taxon>
        <taxon>Spirochaetia</taxon>
        <taxon>Spirochaetales</taxon>
        <taxon>Spirochaetaceae</taxon>
        <taxon>Spirochaeta</taxon>
    </lineage>
</organism>
<dbReference type="InterPro" id="IPR011335">
    <property type="entry name" value="Restrct_endonuc-II-like"/>
</dbReference>
<name>H9UHG2_SPIAZ</name>
<dbReference type="Gene3D" id="3.40.1350.10">
    <property type="match status" value="1"/>
</dbReference>
<dbReference type="InterPro" id="IPR011856">
    <property type="entry name" value="tRNA_endonuc-like_dom_sf"/>
</dbReference>
<dbReference type="PATRIC" id="fig|889378.3.peg.866"/>